<gene>
    <name evidence="2" type="ORF">FA14DRAFT_183191</name>
</gene>
<dbReference type="Proteomes" id="UP000245771">
    <property type="component" value="Unassembled WGS sequence"/>
</dbReference>
<name>A0A316VH25_9BASI</name>
<protein>
    <submittedName>
        <fullName evidence="2">Uncharacterized protein</fullName>
    </submittedName>
</protein>
<dbReference type="AlphaFoldDB" id="A0A316VH25"/>
<accession>A0A316VH25</accession>
<dbReference type="EMBL" id="KZ819602">
    <property type="protein sequence ID" value="PWN36820.1"/>
    <property type="molecule type" value="Genomic_DNA"/>
</dbReference>
<evidence type="ECO:0000256" key="1">
    <source>
        <dbReference type="SAM" id="SignalP"/>
    </source>
</evidence>
<sequence length="248" mass="27366">MRFITPAFSLIFITLAFAALSSAAEAPAARSTPPNAPMKNDGEPDFFYFGANADSTGRSMLANDEIISQAMKWGQKFYIDQLVDRPKEFLPSSAFDIPSVSDYDHRTNIGPGADYMLSCYTDEIFNLQHKLNVKCSKKSDCDHSYFVTSIWGTVGKMDWEKDGIIVRSCAILIVGGEGCKFPDGPTCTMSLYRDLTKKADAESVHGGQMHQFGPVTSLDQVTKALKKYAKKTKQQITLPDGTLTRTSK</sequence>
<dbReference type="RefSeq" id="XP_025357122.1">
    <property type="nucleotide sequence ID" value="XM_025501290.1"/>
</dbReference>
<proteinExistence type="predicted"/>
<feature type="signal peptide" evidence="1">
    <location>
        <begin position="1"/>
        <end position="23"/>
    </location>
</feature>
<dbReference type="InParanoid" id="A0A316VH25"/>
<reference evidence="2 3" key="1">
    <citation type="journal article" date="2018" name="Mol. Biol. Evol.">
        <title>Broad Genomic Sampling Reveals a Smut Pathogenic Ancestry of the Fungal Clade Ustilaginomycotina.</title>
        <authorList>
            <person name="Kijpornyongpan T."/>
            <person name="Mondo S.J."/>
            <person name="Barry K."/>
            <person name="Sandor L."/>
            <person name="Lee J."/>
            <person name="Lipzen A."/>
            <person name="Pangilinan J."/>
            <person name="LaButti K."/>
            <person name="Hainaut M."/>
            <person name="Henrissat B."/>
            <person name="Grigoriev I.V."/>
            <person name="Spatafora J.W."/>
            <person name="Aime M.C."/>
        </authorList>
    </citation>
    <scope>NUCLEOTIDE SEQUENCE [LARGE SCALE GENOMIC DNA]</scope>
    <source>
        <strain evidence="2 3">MCA 3882</strain>
    </source>
</reference>
<keyword evidence="1" id="KW-0732">Signal</keyword>
<keyword evidence="3" id="KW-1185">Reference proteome</keyword>
<evidence type="ECO:0000313" key="3">
    <source>
        <dbReference type="Proteomes" id="UP000245771"/>
    </source>
</evidence>
<evidence type="ECO:0000313" key="2">
    <source>
        <dbReference type="EMBL" id="PWN36820.1"/>
    </source>
</evidence>
<organism evidence="2 3">
    <name type="scientific">Meira miltonrushii</name>
    <dbReference type="NCBI Taxonomy" id="1280837"/>
    <lineage>
        <taxon>Eukaryota</taxon>
        <taxon>Fungi</taxon>
        <taxon>Dikarya</taxon>
        <taxon>Basidiomycota</taxon>
        <taxon>Ustilaginomycotina</taxon>
        <taxon>Exobasidiomycetes</taxon>
        <taxon>Exobasidiales</taxon>
        <taxon>Brachybasidiaceae</taxon>
        <taxon>Meira</taxon>
    </lineage>
</organism>
<dbReference type="GeneID" id="37023071"/>
<feature type="chain" id="PRO_5016396150" evidence="1">
    <location>
        <begin position="24"/>
        <end position="248"/>
    </location>
</feature>